<dbReference type="InterPro" id="IPR035542">
    <property type="entry name" value="CRIP"/>
</dbReference>
<protein>
    <recommendedName>
        <fullName evidence="8">Peptidyl-prolyl cis-trans isomerase</fullName>
        <shortName evidence="8">PPIase</shortName>
        <ecNumber evidence="8">5.2.1.8</ecNumber>
    </recommendedName>
</protein>
<dbReference type="Proteomes" id="UP000823046">
    <property type="component" value="Unassembled WGS sequence"/>
</dbReference>
<dbReference type="SMART" id="SM00360">
    <property type="entry name" value="RRM"/>
    <property type="match status" value="1"/>
</dbReference>
<dbReference type="InterPro" id="IPR002130">
    <property type="entry name" value="Cyclophilin-type_PPIase_dom"/>
</dbReference>
<keyword evidence="12" id="KW-1185">Reference proteome</keyword>
<comment type="caution">
    <text evidence="11">The sequence shown here is derived from an EMBL/GenBank/DDBJ whole genome shotgun (WGS) entry which is preliminary data.</text>
</comment>
<keyword evidence="3 7" id="KW-0694">RNA-binding</keyword>
<accession>A0ABQ7J4A0</accession>
<dbReference type="PROSITE" id="PS50072">
    <property type="entry name" value="CSA_PPIASE_2"/>
    <property type="match status" value="1"/>
</dbReference>
<evidence type="ECO:0000256" key="1">
    <source>
        <dbReference type="ARBA" id="ARBA00000971"/>
    </source>
</evidence>
<organism evidence="11 12">
    <name type="scientific">Cardiosporidium cionae</name>
    <dbReference type="NCBI Taxonomy" id="476202"/>
    <lineage>
        <taxon>Eukaryota</taxon>
        <taxon>Sar</taxon>
        <taxon>Alveolata</taxon>
        <taxon>Apicomplexa</taxon>
        <taxon>Aconoidasida</taxon>
        <taxon>Nephromycida</taxon>
        <taxon>Cardiosporidium</taxon>
    </lineage>
</organism>
<dbReference type="InterPro" id="IPR029000">
    <property type="entry name" value="Cyclophilin-like_dom_sf"/>
</dbReference>
<comment type="function">
    <text evidence="8">PPIases accelerate the folding of proteins. It catalyzes the cis-trans isomerization of proline imidic peptide bonds in oligopeptides.</text>
</comment>
<evidence type="ECO:0000259" key="10">
    <source>
        <dbReference type="PROSITE" id="PS50102"/>
    </source>
</evidence>
<dbReference type="EC" id="5.2.1.8" evidence="8"/>
<evidence type="ECO:0000313" key="11">
    <source>
        <dbReference type="EMBL" id="KAF8817933.1"/>
    </source>
</evidence>
<dbReference type="Pfam" id="PF00076">
    <property type="entry name" value="RRM_1"/>
    <property type="match status" value="1"/>
</dbReference>
<evidence type="ECO:0000256" key="5">
    <source>
        <dbReference type="ARBA" id="ARBA00023235"/>
    </source>
</evidence>
<evidence type="ECO:0000256" key="8">
    <source>
        <dbReference type="RuleBase" id="RU365081"/>
    </source>
</evidence>
<evidence type="ECO:0000256" key="3">
    <source>
        <dbReference type="ARBA" id="ARBA00022884"/>
    </source>
</evidence>
<evidence type="ECO:0000313" key="12">
    <source>
        <dbReference type="Proteomes" id="UP000823046"/>
    </source>
</evidence>
<dbReference type="InterPro" id="IPR012677">
    <property type="entry name" value="Nucleotide-bd_a/b_plait_sf"/>
</dbReference>
<dbReference type="Gene3D" id="3.30.70.330">
    <property type="match status" value="1"/>
</dbReference>
<evidence type="ECO:0000259" key="9">
    <source>
        <dbReference type="PROSITE" id="PS50072"/>
    </source>
</evidence>
<dbReference type="Gene3D" id="2.40.100.10">
    <property type="entry name" value="Cyclophilin-like"/>
    <property type="match status" value="1"/>
</dbReference>
<comment type="catalytic activity">
    <reaction evidence="1 8">
        <text>[protein]-peptidylproline (omega=180) = [protein]-peptidylproline (omega=0)</text>
        <dbReference type="Rhea" id="RHEA:16237"/>
        <dbReference type="Rhea" id="RHEA-COMP:10747"/>
        <dbReference type="Rhea" id="RHEA-COMP:10748"/>
        <dbReference type="ChEBI" id="CHEBI:83833"/>
        <dbReference type="ChEBI" id="CHEBI:83834"/>
        <dbReference type="EC" id="5.2.1.8"/>
    </reaction>
</comment>
<sequence>MSVLLETSVGDLVIDMTHSALPVLCKNFLKLCKIKYYDNSLFYQIEKNFLAKAGDPQLTHLDTEGGQSIFELLQNQSNPTINKSIANDLEEAKKACVPLFSDEAHGLQHRYAGQVGMVPRASQDTSGTAGDTDNHSILPFGSQFYITLRNGPLSHLDGKQSLFGEIAEGLDSFLKAANSAYVDDNGRPLQNMRIYHAVVLEDPYDDPMGLTHLFPDKTPQAIIDEPLKPLSNVQDELILIETLAKTEAASRAVTLEILGDIPDADIKPPDNVLFVCKLNPATEEGDLEVLFSRFGKINSCQVIRDWKTGNSLQYAFIEFSEAKACEDAYFKMQDVLLDDRR</sequence>
<reference evidence="11 12" key="1">
    <citation type="journal article" date="2020" name="bioRxiv">
        <title>Metabolic contributions of an alphaproteobacterial endosymbiont in the apicomplexan Cardiosporidium cionae.</title>
        <authorList>
            <person name="Hunter E.S."/>
            <person name="Paight C.J."/>
            <person name="Lane C.E."/>
        </authorList>
    </citation>
    <scope>NUCLEOTIDE SEQUENCE [LARGE SCALE GENOMIC DNA]</scope>
    <source>
        <strain evidence="11">ESH_2018</strain>
    </source>
</reference>
<feature type="domain" description="PPIase cyclophilin-type" evidence="9">
    <location>
        <begin position="6"/>
        <end position="199"/>
    </location>
</feature>
<dbReference type="CDD" id="cd12235">
    <property type="entry name" value="RRM_PPIL4"/>
    <property type="match status" value="1"/>
</dbReference>
<dbReference type="Pfam" id="PF00160">
    <property type="entry name" value="Pro_isomerase"/>
    <property type="match status" value="1"/>
</dbReference>
<gene>
    <name evidence="11" type="ORF">IE077_002730</name>
</gene>
<dbReference type="PANTHER" id="PTHR45843:SF1">
    <property type="entry name" value="PEPTIDYL-PROLYL CIS-TRANS ISOMERASE-LIKE 4"/>
    <property type="match status" value="1"/>
</dbReference>
<dbReference type="SUPFAM" id="SSF54928">
    <property type="entry name" value="RNA-binding domain, RBD"/>
    <property type="match status" value="1"/>
</dbReference>
<keyword evidence="5 8" id="KW-0413">Isomerase</keyword>
<dbReference type="InterPro" id="IPR000504">
    <property type="entry name" value="RRM_dom"/>
</dbReference>
<evidence type="ECO:0000256" key="2">
    <source>
        <dbReference type="ARBA" id="ARBA00004123"/>
    </source>
</evidence>
<dbReference type="SUPFAM" id="SSF50891">
    <property type="entry name" value="Cyclophilin-like"/>
    <property type="match status" value="1"/>
</dbReference>
<dbReference type="PROSITE" id="PS50102">
    <property type="entry name" value="RRM"/>
    <property type="match status" value="1"/>
</dbReference>
<evidence type="ECO:0000256" key="4">
    <source>
        <dbReference type="ARBA" id="ARBA00023110"/>
    </source>
</evidence>
<proteinExistence type="inferred from homology"/>
<dbReference type="PANTHER" id="PTHR45843">
    <property type="entry name" value="PEPTIDYL-PROLYL CIS-TRANS ISOMERASE-LIKE 4"/>
    <property type="match status" value="1"/>
</dbReference>
<keyword evidence="6 8" id="KW-0539">Nucleus</keyword>
<evidence type="ECO:0000256" key="6">
    <source>
        <dbReference type="ARBA" id="ARBA00023242"/>
    </source>
</evidence>
<keyword evidence="4 8" id="KW-0697">Rotamase</keyword>
<dbReference type="InterPro" id="IPR035979">
    <property type="entry name" value="RBD_domain_sf"/>
</dbReference>
<dbReference type="EMBL" id="JADAQX010001199">
    <property type="protein sequence ID" value="KAF8817933.1"/>
    <property type="molecule type" value="Genomic_DNA"/>
</dbReference>
<feature type="domain" description="RRM" evidence="10">
    <location>
        <begin position="271"/>
        <end position="341"/>
    </location>
</feature>
<name>A0ABQ7J4A0_9APIC</name>
<comment type="subcellular location">
    <subcellularLocation>
        <location evidence="2 8">Nucleus</location>
    </subcellularLocation>
</comment>
<dbReference type="GO" id="GO:0016853">
    <property type="term" value="F:isomerase activity"/>
    <property type="evidence" value="ECO:0007669"/>
    <property type="project" value="UniProtKB-KW"/>
</dbReference>
<comment type="similarity">
    <text evidence="8">Belongs to the cyclophilin-type PPIase family. PPIL4 subfamily.</text>
</comment>
<evidence type="ECO:0000256" key="7">
    <source>
        <dbReference type="PROSITE-ProRule" id="PRU00176"/>
    </source>
</evidence>